<evidence type="ECO:0000313" key="3">
    <source>
        <dbReference type="Proteomes" id="UP000230002"/>
    </source>
</evidence>
<evidence type="ECO:0000313" key="2">
    <source>
        <dbReference type="EMBL" id="PIL37642.1"/>
    </source>
</evidence>
<reference evidence="2 3" key="1">
    <citation type="journal article" date="2015" name="Sci. Rep.">
        <title>Chromosome-level genome map provides insights into diverse defense mechanisms in the medicinal fungus Ganoderma sinense.</title>
        <authorList>
            <person name="Zhu Y."/>
            <person name="Xu J."/>
            <person name="Sun C."/>
            <person name="Zhou S."/>
            <person name="Xu H."/>
            <person name="Nelson D.R."/>
            <person name="Qian J."/>
            <person name="Song J."/>
            <person name="Luo H."/>
            <person name="Xiang L."/>
            <person name="Li Y."/>
            <person name="Xu Z."/>
            <person name="Ji A."/>
            <person name="Wang L."/>
            <person name="Lu S."/>
            <person name="Hayward A."/>
            <person name="Sun W."/>
            <person name="Li X."/>
            <person name="Schwartz D.C."/>
            <person name="Wang Y."/>
            <person name="Chen S."/>
        </authorList>
    </citation>
    <scope>NUCLEOTIDE SEQUENCE [LARGE SCALE GENOMIC DNA]</scope>
    <source>
        <strain evidence="2 3">ZZ0214-1</strain>
    </source>
</reference>
<feature type="compositionally biased region" description="Basic and acidic residues" evidence="1">
    <location>
        <begin position="91"/>
        <end position="107"/>
    </location>
</feature>
<evidence type="ECO:0000256" key="1">
    <source>
        <dbReference type="SAM" id="MobiDB-lite"/>
    </source>
</evidence>
<comment type="caution">
    <text evidence="2">The sequence shown here is derived from an EMBL/GenBank/DDBJ whole genome shotgun (WGS) entry which is preliminary data.</text>
</comment>
<gene>
    <name evidence="2" type="ORF">GSI_01336</name>
</gene>
<feature type="region of interest" description="Disordered" evidence="1">
    <location>
        <begin position="23"/>
        <end position="107"/>
    </location>
</feature>
<dbReference type="EMBL" id="AYKW01000001">
    <property type="protein sequence ID" value="PIL37642.1"/>
    <property type="molecule type" value="Genomic_DNA"/>
</dbReference>
<name>A0A2G8SV82_9APHY</name>
<keyword evidence="3" id="KW-1185">Reference proteome</keyword>
<feature type="compositionally biased region" description="Low complexity" evidence="1">
    <location>
        <begin position="69"/>
        <end position="82"/>
    </location>
</feature>
<dbReference type="AlphaFoldDB" id="A0A2G8SV82"/>
<sequence>MNPLTEVCQFVPNNGCFSASASAFASPSHPVLNPYPSKNATRTPPATYTTAASSDTNVGSHPMTRASGRSAARRPTPTTSSPPRKPRHVQRRQDAEDEHLGEGAEEE</sequence>
<dbReference type="Proteomes" id="UP000230002">
    <property type="component" value="Unassembled WGS sequence"/>
</dbReference>
<feature type="compositionally biased region" description="Low complexity" evidence="1">
    <location>
        <begin position="40"/>
        <end position="52"/>
    </location>
</feature>
<organism evidence="2 3">
    <name type="scientific">Ganoderma sinense ZZ0214-1</name>
    <dbReference type="NCBI Taxonomy" id="1077348"/>
    <lineage>
        <taxon>Eukaryota</taxon>
        <taxon>Fungi</taxon>
        <taxon>Dikarya</taxon>
        <taxon>Basidiomycota</taxon>
        <taxon>Agaricomycotina</taxon>
        <taxon>Agaricomycetes</taxon>
        <taxon>Polyporales</taxon>
        <taxon>Polyporaceae</taxon>
        <taxon>Ganoderma</taxon>
    </lineage>
</organism>
<protein>
    <submittedName>
        <fullName evidence="2">Uncharacterized protein</fullName>
    </submittedName>
</protein>
<accession>A0A2G8SV82</accession>
<proteinExistence type="predicted"/>